<keyword evidence="7" id="KW-0479">Metal-binding</keyword>
<keyword evidence="4" id="KW-1003">Cell membrane</keyword>
<comment type="caution">
    <text evidence="14">The sequence shown here is derived from an EMBL/GenBank/DDBJ whole genome shotgun (WGS) entry which is preliminary data.</text>
</comment>
<organism evidence="14 15">
    <name type="scientific">Thermus filiformis</name>
    <dbReference type="NCBI Taxonomy" id="276"/>
    <lineage>
        <taxon>Bacteria</taxon>
        <taxon>Thermotogati</taxon>
        <taxon>Deinococcota</taxon>
        <taxon>Deinococci</taxon>
        <taxon>Thermales</taxon>
        <taxon>Thermaceae</taxon>
        <taxon>Thermus</taxon>
    </lineage>
</organism>
<dbReference type="RefSeq" id="WP_038065592.1">
    <property type="nucleotide sequence ID" value="NZ_JPSL02000033.1"/>
</dbReference>
<accession>A0A0D6XAL5</accession>
<dbReference type="GO" id="GO:0006508">
    <property type="term" value="P:proteolysis"/>
    <property type="evidence" value="ECO:0007669"/>
    <property type="project" value="UniProtKB-KW"/>
</dbReference>
<evidence type="ECO:0000256" key="5">
    <source>
        <dbReference type="ARBA" id="ARBA00022670"/>
    </source>
</evidence>
<keyword evidence="6 13" id="KW-0812">Transmembrane</keyword>
<feature type="transmembrane region" description="Helical" evidence="13">
    <location>
        <begin position="55"/>
        <end position="76"/>
    </location>
</feature>
<dbReference type="CDD" id="cd06158">
    <property type="entry name" value="S2P-M50_like_1"/>
    <property type="match status" value="1"/>
</dbReference>
<feature type="transmembrane region" description="Helical" evidence="13">
    <location>
        <begin position="88"/>
        <end position="106"/>
    </location>
</feature>
<keyword evidence="5" id="KW-0645">Protease</keyword>
<evidence type="ECO:0000256" key="13">
    <source>
        <dbReference type="SAM" id="Phobius"/>
    </source>
</evidence>
<evidence type="ECO:0000256" key="12">
    <source>
        <dbReference type="ARBA" id="ARBA00023136"/>
    </source>
</evidence>
<sequence length="201" mass="21838">MGLLSYLSDPGVFLVAFLLAVLGLMLHNLAQAWLADRYGDPGPRRHGFLSLDLRVHLEPLGLLLLLLLGFGWPRFVPYRLFGGKEARVALMGPLGFLLAAFLYGLFARFLPYPFGEGAQVAQGLMLLHAAIYLFPVPPLDGARVVYALGSREARALMDRLASYGPLGFLLVFLVLSYTGVTGAVVRGLAGLLGYLYRAMGL</sequence>
<comment type="subcellular location">
    <subcellularLocation>
        <location evidence="2">Cell membrane</location>
        <topology evidence="2">Multi-pass membrane protein</topology>
    </subcellularLocation>
</comment>
<keyword evidence="15" id="KW-1185">Reference proteome</keyword>
<keyword evidence="10 13" id="KW-1133">Transmembrane helix</keyword>
<protein>
    <submittedName>
        <fullName evidence="14">Membrane protein</fullName>
    </submittedName>
</protein>
<dbReference type="OrthoDB" id="31618at2"/>
<feature type="transmembrane region" description="Helical" evidence="13">
    <location>
        <begin position="126"/>
        <end position="146"/>
    </location>
</feature>
<comment type="cofactor">
    <cofactor evidence="1">
        <name>Zn(2+)</name>
        <dbReference type="ChEBI" id="CHEBI:29105"/>
    </cofactor>
</comment>
<dbReference type="GO" id="GO:0008237">
    <property type="term" value="F:metallopeptidase activity"/>
    <property type="evidence" value="ECO:0007669"/>
    <property type="project" value="UniProtKB-KW"/>
</dbReference>
<dbReference type="GO" id="GO:0046872">
    <property type="term" value="F:metal ion binding"/>
    <property type="evidence" value="ECO:0007669"/>
    <property type="project" value="UniProtKB-KW"/>
</dbReference>
<evidence type="ECO:0000256" key="3">
    <source>
        <dbReference type="ARBA" id="ARBA00007931"/>
    </source>
</evidence>
<dbReference type="EMBL" id="JPSL02000033">
    <property type="protein sequence ID" value="KIX84805.1"/>
    <property type="molecule type" value="Genomic_DNA"/>
</dbReference>
<evidence type="ECO:0000256" key="10">
    <source>
        <dbReference type="ARBA" id="ARBA00022989"/>
    </source>
</evidence>
<dbReference type="InterPro" id="IPR044537">
    <property type="entry name" value="Rip2-like"/>
</dbReference>
<keyword evidence="8" id="KW-0378">Hydrolase</keyword>
<evidence type="ECO:0000313" key="15">
    <source>
        <dbReference type="Proteomes" id="UP000030364"/>
    </source>
</evidence>
<evidence type="ECO:0000256" key="11">
    <source>
        <dbReference type="ARBA" id="ARBA00023049"/>
    </source>
</evidence>
<keyword evidence="12 13" id="KW-0472">Membrane</keyword>
<evidence type="ECO:0000256" key="9">
    <source>
        <dbReference type="ARBA" id="ARBA00022833"/>
    </source>
</evidence>
<evidence type="ECO:0000256" key="6">
    <source>
        <dbReference type="ARBA" id="ARBA00022692"/>
    </source>
</evidence>
<dbReference type="PANTHER" id="PTHR35864">
    <property type="entry name" value="ZINC METALLOPROTEASE MJ0611-RELATED"/>
    <property type="match status" value="1"/>
</dbReference>
<dbReference type="AlphaFoldDB" id="A0A0D6XAL5"/>
<feature type="transmembrane region" description="Helical" evidence="13">
    <location>
        <begin position="12"/>
        <end position="35"/>
    </location>
</feature>
<dbReference type="Proteomes" id="UP000030364">
    <property type="component" value="Unassembled WGS sequence"/>
</dbReference>
<feature type="transmembrane region" description="Helical" evidence="13">
    <location>
        <begin position="166"/>
        <end position="196"/>
    </location>
</feature>
<comment type="similarity">
    <text evidence="3">Belongs to the peptidase M50B family.</text>
</comment>
<reference evidence="14 15" key="1">
    <citation type="journal article" date="2015" name="Genome Announc.">
        <title>Draft Genome Sequence of the Thermophile Thermus filiformis ATCC 43280, Producer of Carotenoid-(Di)glucoside-Branched Fatty Acid (Di)esters and Source of Hyperthermostable Enzymes of Biotechnological Interest.</title>
        <authorList>
            <person name="Mandelli F."/>
            <person name="Oliveira Ramires B."/>
            <person name="Couger M.B."/>
            <person name="Paixao D.A."/>
            <person name="Camilo C.M."/>
            <person name="Polikarpov I."/>
            <person name="Prade R."/>
            <person name="Riano-Pachon D.M."/>
            <person name="Squina F.M."/>
        </authorList>
    </citation>
    <scope>NUCLEOTIDE SEQUENCE [LARGE SCALE GENOMIC DNA]</scope>
    <source>
        <strain evidence="14 15">ATCC 43280</strain>
    </source>
</reference>
<keyword evidence="11" id="KW-0482">Metalloprotease</keyword>
<dbReference type="GO" id="GO:0005886">
    <property type="term" value="C:plasma membrane"/>
    <property type="evidence" value="ECO:0007669"/>
    <property type="project" value="UniProtKB-SubCell"/>
</dbReference>
<dbReference type="InterPro" id="IPR052348">
    <property type="entry name" value="Metallopeptidase_M50B"/>
</dbReference>
<dbReference type="PANTHER" id="PTHR35864:SF1">
    <property type="entry name" value="ZINC METALLOPROTEASE YWHC-RELATED"/>
    <property type="match status" value="1"/>
</dbReference>
<name>A0A0D6XAL5_THEFI</name>
<evidence type="ECO:0000256" key="8">
    <source>
        <dbReference type="ARBA" id="ARBA00022801"/>
    </source>
</evidence>
<evidence type="ECO:0000256" key="1">
    <source>
        <dbReference type="ARBA" id="ARBA00001947"/>
    </source>
</evidence>
<evidence type="ECO:0000256" key="7">
    <source>
        <dbReference type="ARBA" id="ARBA00022723"/>
    </source>
</evidence>
<evidence type="ECO:0000256" key="4">
    <source>
        <dbReference type="ARBA" id="ARBA00022475"/>
    </source>
</evidence>
<proteinExistence type="inferred from homology"/>
<evidence type="ECO:0000313" key="14">
    <source>
        <dbReference type="EMBL" id="KIX84805.1"/>
    </source>
</evidence>
<gene>
    <name evidence="14" type="ORF">THFILI_00855</name>
</gene>
<keyword evidence="9" id="KW-0862">Zinc</keyword>
<evidence type="ECO:0000256" key="2">
    <source>
        <dbReference type="ARBA" id="ARBA00004651"/>
    </source>
</evidence>
<dbReference type="STRING" id="276.THFILI_00855"/>